<dbReference type="Proteomes" id="UP000010847">
    <property type="component" value="Chromosome"/>
</dbReference>
<dbReference type="HOGENOM" id="CLU_031114_0_1_9"/>
<dbReference type="PANTHER" id="PTHR19271:SF16">
    <property type="entry name" value="CYTOCHROME B"/>
    <property type="match status" value="1"/>
</dbReference>
<dbReference type="EMBL" id="CP007032">
    <property type="protein sequence ID" value="AHF06627.1"/>
    <property type="molecule type" value="Genomic_DNA"/>
</dbReference>
<dbReference type="KEGG" id="dmt:DESME_05815"/>
<feature type="domain" description="Cytochrome b/b6 N-terminal region profile" evidence="2">
    <location>
        <begin position="1"/>
        <end position="208"/>
    </location>
</feature>
<evidence type="ECO:0000313" key="4">
    <source>
        <dbReference type="Proteomes" id="UP000010847"/>
    </source>
</evidence>
<dbReference type="InterPro" id="IPR005797">
    <property type="entry name" value="Cyt_b/b6_N"/>
</dbReference>
<dbReference type="Gene3D" id="1.20.810.10">
    <property type="entry name" value="Cytochrome Bc1 Complex, Chain C"/>
    <property type="match status" value="1"/>
</dbReference>
<feature type="transmembrane region" description="Helical" evidence="1">
    <location>
        <begin position="112"/>
        <end position="132"/>
    </location>
</feature>
<dbReference type="STRING" id="871968.DESME_05815"/>
<dbReference type="OrthoDB" id="9804503at2"/>
<sequence length="208" mass="23077">MVKKEKSSFIGHIRPRQIKAGALRLRATFCLGGFSFLAFTILTITGVLLMFYYQPGDKAFATLSEIDSALPYGGFIRSLHFWAGQLMVISVFLHMVRVVWTRSYRPISELNWIVGVVLFVSTVILDYSGYLLRGGQESGAAASVGQTLLRTLPGGQALAIVFFGQPSPLNGSTINVFVWHIFILSGIAGFLQMFHFWRVRKNGGVRPL</sequence>
<dbReference type="Pfam" id="PF13631">
    <property type="entry name" value="Cytochrom_B_N_2"/>
    <property type="match status" value="1"/>
</dbReference>
<name>W0E775_9FIRM</name>
<dbReference type="PANTHER" id="PTHR19271">
    <property type="entry name" value="CYTOCHROME B"/>
    <property type="match status" value="1"/>
</dbReference>
<keyword evidence="1" id="KW-1133">Transmembrane helix</keyword>
<feature type="transmembrane region" description="Helical" evidence="1">
    <location>
        <begin position="79"/>
        <end position="100"/>
    </location>
</feature>
<protein>
    <submittedName>
        <fullName evidence="3">Cytochrome B</fullName>
    </submittedName>
</protein>
<keyword evidence="1" id="KW-0472">Membrane</keyword>
<evidence type="ECO:0000256" key="1">
    <source>
        <dbReference type="SAM" id="Phobius"/>
    </source>
</evidence>
<gene>
    <name evidence="3" type="ORF">DESME_05815</name>
</gene>
<dbReference type="RefSeq" id="WP_006717785.1">
    <property type="nucleotide sequence ID" value="NZ_CP007032.1"/>
</dbReference>
<keyword evidence="1" id="KW-0812">Transmembrane</keyword>
<dbReference type="eggNOG" id="COG1290">
    <property type="taxonomic scope" value="Bacteria"/>
</dbReference>
<dbReference type="SUPFAM" id="SSF81342">
    <property type="entry name" value="Transmembrane di-heme cytochromes"/>
    <property type="match status" value="1"/>
</dbReference>
<dbReference type="AlphaFoldDB" id="W0E775"/>
<dbReference type="GO" id="GO:0022904">
    <property type="term" value="P:respiratory electron transport chain"/>
    <property type="evidence" value="ECO:0007669"/>
    <property type="project" value="InterPro"/>
</dbReference>
<accession>W0E775</accession>
<dbReference type="GO" id="GO:0009055">
    <property type="term" value="F:electron transfer activity"/>
    <property type="evidence" value="ECO:0007669"/>
    <property type="project" value="InterPro"/>
</dbReference>
<dbReference type="GO" id="GO:0016491">
    <property type="term" value="F:oxidoreductase activity"/>
    <property type="evidence" value="ECO:0007669"/>
    <property type="project" value="InterPro"/>
</dbReference>
<feature type="transmembrane region" description="Helical" evidence="1">
    <location>
        <begin position="29"/>
        <end position="53"/>
    </location>
</feature>
<keyword evidence="4" id="KW-1185">Reference proteome</keyword>
<proteinExistence type="predicted"/>
<feature type="transmembrane region" description="Helical" evidence="1">
    <location>
        <begin position="177"/>
        <end position="197"/>
    </location>
</feature>
<evidence type="ECO:0000313" key="3">
    <source>
        <dbReference type="EMBL" id="AHF06627.1"/>
    </source>
</evidence>
<dbReference type="InterPro" id="IPR027387">
    <property type="entry name" value="Cytb/b6-like_sf"/>
</dbReference>
<evidence type="ECO:0000259" key="2">
    <source>
        <dbReference type="PROSITE" id="PS51002"/>
    </source>
</evidence>
<organism evidence="3 4">
    <name type="scientific">Desulfitobacterium metallireducens DSM 15288</name>
    <dbReference type="NCBI Taxonomy" id="871968"/>
    <lineage>
        <taxon>Bacteria</taxon>
        <taxon>Bacillati</taxon>
        <taxon>Bacillota</taxon>
        <taxon>Clostridia</taxon>
        <taxon>Eubacteriales</taxon>
        <taxon>Desulfitobacteriaceae</taxon>
        <taxon>Desulfitobacterium</taxon>
    </lineage>
</organism>
<dbReference type="InterPro" id="IPR016174">
    <property type="entry name" value="Di-haem_cyt_TM"/>
</dbReference>
<dbReference type="GO" id="GO:0016020">
    <property type="term" value="C:membrane"/>
    <property type="evidence" value="ECO:0007669"/>
    <property type="project" value="InterPro"/>
</dbReference>
<dbReference type="PROSITE" id="PS51002">
    <property type="entry name" value="CYTB_NTER"/>
    <property type="match status" value="1"/>
</dbReference>
<reference evidence="3 4" key="1">
    <citation type="submission" date="2013-12" db="EMBL/GenBank/DDBJ databases">
        <authorList>
            <consortium name="DOE Joint Genome Institute"/>
            <person name="Smidt H."/>
            <person name="Huntemann M."/>
            <person name="Han J."/>
            <person name="Chen A."/>
            <person name="Kyrpides N."/>
            <person name="Mavromatis K."/>
            <person name="Markowitz V."/>
            <person name="Palaniappan K."/>
            <person name="Ivanova N."/>
            <person name="Schaumberg A."/>
            <person name="Pati A."/>
            <person name="Liolios K."/>
            <person name="Nordberg H.P."/>
            <person name="Cantor M.N."/>
            <person name="Hua S.X."/>
            <person name="Woyke T."/>
        </authorList>
    </citation>
    <scope>NUCLEOTIDE SEQUENCE [LARGE SCALE GENOMIC DNA]</scope>
    <source>
        <strain evidence="4">DSM 15288</strain>
    </source>
</reference>